<dbReference type="PROSITE" id="PS00022">
    <property type="entry name" value="EGF_1"/>
    <property type="match status" value="1"/>
</dbReference>
<dbReference type="Proteomes" id="UP000694388">
    <property type="component" value="Unplaced"/>
</dbReference>
<keyword evidence="3" id="KW-1003">Cell membrane</keyword>
<feature type="transmembrane region" description="Helical" evidence="7">
    <location>
        <begin position="358"/>
        <end position="375"/>
    </location>
</feature>
<protein>
    <submittedName>
        <fullName evidence="10">Transmembrane protein 8B</fullName>
    </submittedName>
</protein>
<reference evidence="10" key="1">
    <citation type="submission" date="2025-08" db="UniProtKB">
        <authorList>
            <consortium name="Ensembl"/>
        </authorList>
    </citation>
    <scope>IDENTIFICATION</scope>
</reference>
<dbReference type="PANTHER" id="PTHR14319">
    <property type="entry name" value="FIVE-SPAN TRANSMEMBRANE PROTEIN M83"/>
    <property type="match status" value="1"/>
</dbReference>
<evidence type="ECO:0000313" key="10">
    <source>
        <dbReference type="Ensembl" id="ENSEBUP00000023881.1"/>
    </source>
</evidence>
<accession>A0A8C4R273</accession>
<evidence type="ECO:0000256" key="4">
    <source>
        <dbReference type="ARBA" id="ARBA00022692"/>
    </source>
</evidence>
<dbReference type="InterPro" id="IPR000742">
    <property type="entry name" value="EGF"/>
</dbReference>
<dbReference type="PROSITE" id="PS01186">
    <property type="entry name" value="EGF_2"/>
    <property type="match status" value="1"/>
</dbReference>
<dbReference type="GeneTree" id="ENSGT00940000157861"/>
<dbReference type="AlphaFoldDB" id="A0A8C4R273"/>
<dbReference type="OMA" id="GVEWIES"/>
<reference evidence="10" key="2">
    <citation type="submission" date="2025-09" db="UniProtKB">
        <authorList>
            <consortium name="Ensembl"/>
        </authorList>
    </citation>
    <scope>IDENTIFICATION</scope>
</reference>
<feature type="transmembrane region" description="Helical" evidence="7">
    <location>
        <begin position="430"/>
        <end position="451"/>
    </location>
</feature>
<dbReference type="Pfam" id="PF12036">
    <property type="entry name" value="DUF3522"/>
    <property type="match status" value="1"/>
</dbReference>
<evidence type="ECO:0000256" key="5">
    <source>
        <dbReference type="ARBA" id="ARBA00022989"/>
    </source>
</evidence>
<evidence type="ECO:0000256" key="1">
    <source>
        <dbReference type="ARBA" id="ARBA00004651"/>
    </source>
</evidence>
<keyword evidence="4 7" id="KW-0812">Transmembrane</keyword>
<evidence type="ECO:0000256" key="7">
    <source>
        <dbReference type="SAM" id="Phobius"/>
    </source>
</evidence>
<organism evidence="10 11">
    <name type="scientific">Eptatretus burgeri</name>
    <name type="common">Inshore hagfish</name>
    <dbReference type="NCBI Taxonomy" id="7764"/>
    <lineage>
        <taxon>Eukaryota</taxon>
        <taxon>Metazoa</taxon>
        <taxon>Chordata</taxon>
        <taxon>Craniata</taxon>
        <taxon>Vertebrata</taxon>
        <taxon>Cyclostomata</taxon>
        <taxon>Myxini</taxon>
        <taxon>Myxiniformes</taxon>
        <taxon>Myxinidae</taxon>
        <taxon>Eptatretinae</taxon>
        <taxon>Eptatretus</taxon>
    </lineage>
</organism>
<feature type="transmembrane region" description="Helical" evidence="7">
    <location>
        <begin position="457"/>
        <end position="476"/>
    </location>
</feature>
<feature type="domain" description="EGF-like" evidence="8 9">
    <location>
        <begin position="268"/>
        <end position="279"/>
    </location>
</feature>
<name>A0A8C4R273_EPTBU</name>
<dbReference type="PANTHER" id="PTHR14319:SF3">
    <property type="entry name" value="TRANSMEMBRANE PROTEIN-LIKE PROTEIN"/>
    <property type="match status" value="1"/>
</dbReference>
<keyword evidence="11" id="KW-1185">Reference proteome</keyword>
<keyword evidence="6 7" id="KW-0472">Membrane</keyword>
<dbReference type="InterPro" id="IPR021910">
    <property type="entry name" value="NGX6/PGAP6/MYMK"/>
</dbReference>
<dbReference type="Ensembl" id="ENSEBUT00000024457.1">
    <property type="protein sequence ID" value="ENSEBUP00000023881.1"/>
    <property type="gene ID" value="ENSEBUG00000014706.1"/>
</dbReference>
<evidence type="ECO:0000256" key="2">
    <source>
        <dbReference type="ARBA" id="ARBA00005542"/>
    </source>
</evidence>
<keyword evidence="5 7" id="KW-1133">Transmembrane helix</keyword>
<comment type="similarity">
    <text evidence="2">Belongs to the TMEM8 family.</text>
</comment>
<evidence type="ECO:0000256" key="3">
    <source>
        <dbReference type="ARBA" id="ARBA00022475"/>
    </source>
</evidence>
<evidence type="ECO:0000259" key="9">
    <source>
        <dbReference type="PROSITE" id="PS01186"/>
    </source>
</evidence>
<evidence type="ECO:0000256" key="6">
    <source>
        <dbReference type="ARBA" id="ARBA00023136"/>
    </source>
</evidence>
<proteinExistence type="inferred from homology"/>
<feature type="transmembrane region" description="Helical" evidence="7">
    <location>
        <begin position="403"/>
        <end position="418"/>
    </location>
</feature>
<dbReference type="GO" id="GO:0005886">
    <property type="term" value="C:plasma membrane"/>
    <property type="evidence" value="ECO:0007669"/>
    <property type="project" value="UniProtKB-SubCell"/>
</dbReference>
<evidence type="ECO:0000259" key="8">
    <source>
        <dbReference type="PROSITE" id="PS00022"/>
    </source>
</evidence>
<comment type="subcellular location">
    <subcellularLocation>
        <location evidence="1">Cell membrane</location>
        <topology evidence="1">Multi-pass membrane protein</topology>
    </subcellularLocation>
</comment>
<evidence type="ECO:0000313" key="11">
    <source>
        <dbReference type="Proteomes" id="UP000694388"/>
    </source>
</evidence>
<sequence>RPDVCGGFVVSLRKDKDEEAMVEFYTQGPQKLSFFHFYTSVQLFHFQLPQDTTLALWSLVAFKERGSGLGEACPDHPISVYLRPGAPPVINPLQTDFPPYTLVPGVISLRLEWNSPNKTNSSFNVSNPLPGDCNSSVNPELCVPFRPTLRNDLDTLSTQFYIFFGPNVTVRAKVPTILALTLIPHMDSGAVFTFEMQLNVLHHPFWCFIPFPFFMPHFMCLLCRQLTHCSNYSAQVLLHAYLSPCIADCGIYGECRLMRSYSYVLAACRCRAGWNGWGCTDGTKALSYAQQLLRTMLLTLSNLMFVPPIVIALRSCLYMESAVYAFNMFFSTFYHACDQPGVAVLCIMDYDVLQYCDFFGSLMSVWVTLIAMARLKNTTKEIMYLLGALVLAMVVQLDRWGLWNLLGPCLFALILMSRRHSCYPPSWRRWVFFLLPGCSIAITAVLLYALVETTANYYYTHALWHILIAGSVSFLLPPHDARSINIHGAAGRKRCGYQLCQKTILYCIT</sequence>